<evidence type="ECO:0000256" key="12">
    <source>
        <dbReference type="PROSITE-ProRule" id="PRU00023"/>
    </source>
</evidence>
<evidence type="ECO:0000256" key="1">
    <source>
        <dbReference type="ARBA" id="ARBA00004175"/>
    </source>
</evidence>
<keyword evidence="8" id="KW-1053">Target membrane</keyword>
<dbReference type="Proteomes" id="UP000285301">
    <property type="component" value="Unassembled WGS sequence"/>
</dbReference>
<evidence type="ECO:0000256" key="3">
    <source>
        <dbReference type="ARBA" id="ARBA00022537"/>
    </source>
</evidence>
<sequence length="162" mass="18389">MVFAHSFGNRTLVKLLIKHGAAFNDESRPENVHWDPLHIAAKIGDLDVIKLMVKKAANVNAIDSVGRTALWYALLGGHSIICKCLLLNGERSRINYFEGYLRRNVKSISIRLSSACLDSEEITLEIRREGEDLKYILLQKLIECHNPSSSTNFIEFFSRFIV</sequence>
<comment type="caution">
    <text evidence="13">The sequence shown here is derived from an EMBL/GenBank/DDBJ whole genome shotgun (WGS) entry which is preliminary data.</text>
</comment>
<evidence type="ECO:0000313" key="14">
    <source>
        <dbReference type="Proteomes" id="UP000285301"/>
    </source>
</evidence>
<evidence type="ECO:0000256" key="7">
    <source>
        <dbReference type="ARBA" id="ARBA00023136"/>
    </source>
</evidence>
<dbReference type="AlphaFoldDB" id="A0A443QAA5"/>
<keyword evidence="3" id="KW-1052">Target cell membrane</keyword>
<dbReference type="STRING" id="1965070.A0A443QAA5"/>
<evidence type="ECO:0000256" key="10">
    <source>
        <dbReference type="ARBA" id="ARBA00049715"/>
    </source>
</evidence>
<dbReference type="Pfam" id="PF12796">
    <property type="entry name" value="Ank_2"/>
    <property type="match status" value="1"/>
</dbReference>
<dbReference type="OrthoDB" id="539213at2759"/>
<dbReference type="InterPro" id="IPR036770">
    <property type="entry name" value="Ankyrin_rpt-contain_sf"/>
</dbReference>
<protein>
    <recommendedName>
        <fullName evidence="11">Alpha-latrotoxin</fullName>
    </recommendedName>
</protein>
<evidence type="ECO:0000256" key="6">
    <source>
        <dbReference type="ARBA" id="ARBA00023043"/>
    </source>
</evidence>
<dbReference type="InterPro" id="IPR002110">
    <property type="entry name" value="Ankyrin_rpt"/>
</dbReference>
<dbReference type="PROSITE" id="PS50297">
    <property type="entry name" value="ANK_REP_REGION"/>
    <property type="match status" value="1"/>
</dbReference>
<dbReference type="Gene3D" id="1.25.40.20">
    <property type="entry name" value="Ankyrin repeat-containing domain"/>
    <property type="match status" value="1"/>
</dbReference>
<keyword evidence="2" id="KW-0268">Exocytosis</keyword>
<proteinExistence type="inferred from homology"/>
<feature type="repeat" description="ANK" evidence="12">
    <location>
        <begin position="36"/>
        <end position="64"/>
    </location>
</feature>
<dbReference type="GO" id="GO:0006887">
    <property type="term" value="P:exocytosis"/>
    <property type="evidence" value="ECO:0007669"/>
    <property type="project" value="UniProtKB-KW"/>
</dbReference>
<evidence type="ECO:0000313" key="13">
    <source>
        <dbReference type="EMBL" id="RWR99929.1"/>
    </source>
</evidence>
<dbReference type="PROSITE" id="PS50088">
    <property type="entry name" value="ANK_REPEAT"/>
    <property type="match status" value="1"/>
</dbReference>
<evidence type="ECO:0000256" key="8">
    <source>
        <dbReference type="ARBA" id="ARBA00023298"/>
    </source>
</evidence>
<keyword evidence="6 12" id="KW-0040">ANK repeat</keyword>
<evidence type="ECO:0000256" key="5">
    <source>
        <dbReference type="ARBA" id="ARBA00023028"/>
    </source>
</evidence>
<evidence type="ECO:0000256" key="9">
    <source>
        <dbReference type="ARBA" id="ARBA00049657"/>
    </source>
</evidence>
<keyword evidence="5" id="KW-0528">Neurotoxin</keyword>
<dbReference type="SUPFAM" id="SSF48403">
    <property type="entry name" value="Ankyrin repeat"/>
    <property type="match status" value="1"/>
</dbReference>
<dbReference type="GO" id="GO:0044231">
    <property type="term" value="C:host cell presynaptic membrane"/>
    <property type="evidence" value="ECO:0007669"/>
    <property type="project" value="UniProtKB-KW"/>
</dbReference>
<comment type="subunit">
    <text evidence="10">Homotetramer in membranes.</text>
</comment>
<comment type="subcellular location">
    <subcellularLocation>
        <location evidence="1">Target cell membrane</location>
    </subcellularLocation>
</comment>
<evidence type="ECO:0000256" key="11">
    <source>
        <dbReference type="ARBA" id="ARBA00049811"/>
    </source>
</evidence>
<evidence type="ECO:0000256" key="4">
    <source>
        <dbReference type="ARBA" id="ARBA00022737"/>
    </source>
</evidence>
<accession>A0A443QAA5</accession>
<evidence type="ECO:0000256" key="2">
    <source>
        <dbReference type="ARBA" id="ARBA00022483"/>
    </source>
</evidence>
<dbReference type="EMBL" id="NCKU01013030">
    <property type="protein sequence ID" value="RWR99929.1"/>
    <property type="molecule type" value="Genomic_DNA"/>
</dbReference>
<keyword evidence="4" id="KW-0677">Repeat</keyword>
<dbReference type="PANTHER" id="PTHR24198">
    <property type="entry name" value="ANKYRIN REPEAT AND PROTEIN KINASE DOMAIN-CONTAINING PROTEIN"/>
    <property type="match status" value="1"/>
</dbReference>
<organism evidence="13 14">
    <name type="scientific">Dinothrombium tinctorium</name>
    <dbReference type="NCBI Taxonomy" id="1965070"/>
    <lineage>
        <taxon>Eukaryota</taxon>
        <taxon>Metazoa</taxon>
        <taxon>Ecdysozoa</taxon>
        <taxon>Arthropoda</taxon>
        <taxon>Chelicerata</taxon>
        <taxon>Arachnida</taxon>
        <taxon>Acari</taxon>
        <taxon>Acariformes</taxon>
        <taxon>Trombidiformes</taxon>
        <taxon>Prostigmata</taxon>
        <taxon>Anystina</taxon>
        <taxon>Parasitengona</taxon>
        <taxon>Trombidioidea</taxon>
        <taxon>Trombidiidae</taxon>
        <taxon>Dinothrombium</taxon>
    </lineage>
</organism>
<keyword evidence="14" id="KW-1185">Reference proteome</keyword>
<name>A0A443QAA5_9ACAR</name>
<keyword evidence="5" id="KW-0638">Presynaptic neurotoxin</keyword>
<comment type="similarity">
    <text evidence="9">Belongs to the cationic peptide 01 (latrotoxin) family. 03 (alpha-latrotoxin) subfamily.</text>
</comment>
<dbReference type="GO" id="GO:0044218">
    <property type="term" value="C:other organism cell membrane"/>
    <property type="evidence" value="ECO:0007669"/>
    <property type="project" value="UniProtKB-KW"/>
</dbReference>
<dbReference type="PANTHER" id="PTHR24198:SF165">
    <property type="entry name" value="ANKYRIN REPEAT-CONTAINING PROTEIN-RELATED"/>
    <property type="match status" value="1"/>
</dbReference>
<keyword evidence="5" id="KW-0800">Toxin</keyword>
<dbReference type="SMART" id="SM00248">
    <property type="entry name" value="ANK"/>
    <property type="match status" value="2"/>
</dbReference>
<keyword evidence="7" id="KW-0472">Membrane</keyword>
<reference evidence="13 14" key="1">
    <citation type="journal article" date="2018" name="Gigascience">
        <title>Genomes of trombidid mites reveal novel predicted allergens and laterally-transferred genes associated with secondary metabolism.</title>
        <authorList>
            <person name="Dong X."/>
            <person name="Chaisiri K."/>
            <person name="Xia D."/>
            <person name="Armstrong S.D."/>
            <person name="Fang Y."/>
            <person name="Donnelly M.J."/>
            <person name="Kadowaki T."/>
            <person name="McGarry J.W."/>
            <person name="Darby A.C."/>
            <person name="Makepeace B.L."/>
        </authorList>
    </citation>
    <scope>NUCLEOTIDE SEQUENCE [LARGE SCALE GENOMIC DNA]</scope>
    <source>
        <strain evidence="13">UoL-WK</strain>
    </source>
</reference>
<gene>
    <name evidence="13" type="ORF">B4U79_19194</name>
</gene>